<dbReference type="Gene3D" id="2.70.130.10">
    <property type="entry name" value="Mannose-6-phosphate receptor binding domain"/>
    <property type="match status" value="1"/>
</dbReference>
<dbReference type="PROSITE" id="PS51914">
    <property type="entry name" value="MRH"/>
    <property type="match status" value="1"/>
</dbReference>
<gene>
    <name evidence="12" type="ORF">INT46_007886</name>
</gene>
<evidence type="ECO:0000256" key="1">
    <source>
        <dbReference type="ARBA" id="ARBA00004367"/>
    </source>
</evidence>
<comment type="subcellular location">
    <subcellularLocation>
        <location evidence="1">Endoplasmic reticulum membrane</location>
        <topology evidence="1">Peripheral membrane protein</topology>
        <orientation evidence="1">Lumenal side</orientation>
    </subcellularLocation>
</comment>
<dbReference type="InterPro" id="IPR009011">
    <property type="entry name" value="Man6P_isomerase_rcpt-bd_dom_sf"/>
</dbReference>
<keyword evidence="6" id="KW-0256">Endoplasmic reticulum</keyword>
<evidence type="ECO:0000256" key="3">
    <source>
        <dbReference type="ARBA" id="ARBA00018727"/>
    </source>
</evidence>
<feature type="domain" description="MRH" evidence="11">
    <location>
        <begin position="118"/>
        <end position="264"/>
    </location>
</feature>
<dbReference type="InterPro" id="IPR044865">
    <property type="entry name" value="MRH_dom"/>
</dbReference>
<evidence type="ECO:0000256" key="5">
    <source>
        <dbReference type="ARBA" id="ARBA00022734"/>
    </source>
</evidence>
<sequence>MAIVAKIFIIALALNLVSLSLQSQFIQDDILAFPRYKVVVTREKVFNTDVSVKHAEASSNTIIMTSSLGQPFSCIIPDVQVEQERLEREKEENTQEETEQDISKIIEKGLELLEPIGLNCIRFFTSTHQYWAYEYCHNQYVRQFHVERSHDGKVEKEQETASFFLGLYPGLSKESLINVDKKALASTTKKNQARVKTELKKNGDQRYLVQKWGDGSRCDLTEKPRTIEVQYHCDLQGQDRVSSFVELSTCNYQIIISTPRLCEDMNLSHRHHTEPHKIKCRPIVSEQLIEQEQQQEQRQAEDDQDQPLVEEEKQEQPNEKETDIANKEEIAASDSPTADKELLEMISDLTEQINQLKLQMNSMPTDNNNRPDFSFFTLDDQGNVIPGADLAKLFATAKQSQQPQVAHVTINTEKNQQAKEQHENKKAYQQKYIAV</sequence>
<keyword evidence="5" id="KW-0430">Lectin</keyword>
<dbReference type="EMBL" id="JAEPRC010000729">
    <property type="protein sequence ID" value="KAG2192407.1"/>
    <property type="molecule type" value="Genomic_DNA"/>
</dbReference>
<feature type="region of interest" description="Disordered" evidence="9">
    <location>
        <begin position="290"/>
        <end position="338"/>
    </location>
</feature>
<dbReference type="PANTHER" id="PTHR15414:SF0">
    <property type="entry name" value="ENDOPLASMIC RETICULUM LECTIN 1"/>
    <property type="match status" value="1"/>
</dbReference>
<keyword evidence="4 10" id="KW-0732">Signal</keyword>
<dbReference type="PANTHER" id="PTHR15414">
    <property type="entry name" value="OS-9-RELATED"/>
    <property type="match status" value="1"/>
</dbReference>
<evidence type="ECO:0000256" key="4">
    <source>
        <dbReference type="ARBA" id="ARBA00022729"/>
    </source>
</evidence>
<comment type="similarity">
    <text evidence="2">Belongs to the OS-9 family.</text>
</comment>
<proteinExistence type="inferred from homology"/>
<dbReference type="Proteomes" id="UP000650833">
    <property type="component" value="Unassembled WGS sequence"/>
</dbReference>
<keyword evidence="7" id="KW-1015">Disulfide bond</keyword>
<dbReference type="SUPFAM" id="SSF50911">
    <property type="entry name" value="Mannose 6-phosphate receptor domain"/>
    <property type="match status" value="1"/>
</dbReference>
<evidence type="ECO:0000256" key="2">
    <source>
        <dbReference type="ARBA" id="ARBA00009918"/>
    </source>
</evidence>
<accession>A0A8H7QGU2</accession>
<feature type="compositionally biased region" description="Basic and acidic residues" evidence="9">
    <location>
        <begin position="310"/>
        <end position="330"/>
    </location>
</feature>
<evidence type="ECO:0000313" key="13">
    <source>
        <dbReference type="Proteomes" id="UP000650833"/>
    </source>
</evidence>
<reference evidence="12" key="1">
    <citation type="submission" date="2020-12" db="EMBL/GenBank/DDBJ databases">
        <title>Metabolic potential, ecology and presence of endohyphal bacteria is reflected in genomic diversity of Mucoromycotina.</title>
        <authorList>
            <person name="Muszewska A."/>
            <person name="Okrasinska A."/>
            <person name="Steczkiewicz K."/>
            <person name="Drgas O."/>
            <person name="Orlowska M."/>
            <person name="Perlinska-Lenart U."/>
            <person name="Aleksandrzak-Piekarczyk T."/>
            <person name="Szatraj K."/>
            <person name="Zielenkiewicz U."/>
            <person name="Pilsyk S."/>
            <person name="Malc E."/>
            <person name="Mieczkowski P."/>
            <person name="Kruszewska J.S."/>
            <person name="Biernat P."/>
            <person name="Pawlowska J."/>
        </authorList>
    </citation>
    <scope>NUCLEOTIDE SEQUENCE</scope>
    <source>
        <strain evidence="12">CBS 226.32</strain>
    </source>
</reference>
<dbReference type="OrthoDB" id="448954at2759"/>
<protein>
    <recommendedName>
        <fullName evidence="3">Protein OS-9 homolog</fullName>
    </recommendedName>
</protein>
<feature type="chain" id="PRO_5034491900" description="Protein OS-9 homolog" evidence="10">
    <location>
        <begin position="23"/>
        <end position="435"/>
    </location>
</feature>
<comment type="caution">
    <text evidence="12">The sequence shown here is derived from an EMBL/GenBank/DDBJ whole genome shotgun (WGS) entry which is preliminary data.</text>
</comment>
<evidence type="ECO:0000256" key="8">
    <source>
        <dbReference type="SAM" id="Coils"/>
    </source>
</evidence>
<name>A0A8H7QGU2_9FUNG</name>
<keyword evidence="8" id="KW-0175">Coiled coil</keyword>
<dbReference type="AlphaFoldDB" id="A0A8H7QGU2"/>
<feature type="signal peptide" evidence="10">
    <location>
        <begin position="1"/>
        <end position="22"/>
    </location>
</feature>
<keyword evidence="13" id="KW-1185">Reference proteome</keyword>
<organism evidence="12 13">
    <name type="scientific">Mucor plumbeus</name>
    <dbReference type="NCBI Taxonomy" id="97098"/>
    <lineage>
        <taxon>Eukaryota</taxon>
        <taxon>Fungi</taxon>
        <taxon>Fungi incertae sedis</taxon>
        <taxon>Mucoromycota</taxon>
        <taxon>Mucoromycotina</taxon>
        <taxon>Mucoromycetes</taxon>
        <taxon>Mucorales</taxon>
        <taxon>Mucorineae</taxon>
        <taxon>Mucoraceae</taxon>
        <taxon>Mucor</taxon>
    </lineage>
</organism>
<feature type="coiled-coil region" evidence="8">
    <location>
        <begin position="76"/>
        <end position="108"/>
    </location>
</feature>
<evidence type="ECO:0000313" key="12">
    <source>
        <dbReference type="EMBL" id="KAG2192407.1"/>
    </source>
</evidence>
<dbReference type="GO" id="GO:0030968">
    <property type="term" value="P:endoplasmic reticulum unfolded protein response"/>
    <property type="evidence" value="ECO:0007669"/>
    <property type="project" value="InterPro"/>
</dbReference>
<dbReference type="GO" id="GO:0005789">
    <property type="term" value="C:endoplasmic reticulum membrane"/>
    <property type="evidence" value="ECO:0007669"/>
    <property type="project" value="UniProtKB-SubCell"/>
</dbReference>
<dbReference type="GO" id="GO:0005788">
    <property type="term" value="C:endoplasmic reticulum lumen"/>
    <property type="evidence" value="ECO:0007669"/>
    <property type="project" value="TreeGrafter"/>
</dbReference>
<evidence type="ECO:0000259" key="11">
    <source>
        <dbReference type="PROSITE" id="PS51914"/>
    </source>
</evidence>
<evidence type="ECO:0000256" key="10">
    <source>
        <dbReference type="SAM" id="SignalP"/>
    </source>
</evidence>
<evidence type="ECO:0000256" key="9">
    <source>
        <dbReference type="SAM" id="MobiDB-lite"/>
    </source>
</evidence>
<dbReference type="GO" id="GO:0030246">
    <property type="term" value="F:carbohydrate binding"/>
    <property type="evidence" value="ECO:0007669"/>
    <property type="project" value="UniProtKB-KW"/>
</dbReference>
<evidence type="ECO:0000256" key="7">
    <source>
        <dbReference type="ARBA" id="ARBA00023157"/>
    </source>
</evidence>
<evidence type="ECO:0000256" key="6">
    <source>
        <dbReference type="ARBA" id="ARBA00022824"/>
    </source>
</evidence>
<dbReference type="GO" id="GO:0030970">
    <property type="term" value="P:retrograde protein transport, ER to cytosol"/>
    <property type="evidence" value="ECO:0007669"/>
    <property type="project" value="TreeGrafter"/>
</dbReference>
<dbReference type="Pfam" id="PF07915">
    <property type="entry name" value="PRKCSH"/>
    <property type="match status" value="1"/>
</dbReference>
<dbReference type="InterPro" id="IPR045149">
    <property type="entry name" value="OS-9-like"/>
</dbReference>
<dbReference type="InterPro" id="IPR012913">
    <property type="entry name" value="OS9-like_dom"/>
</dbReference>